<sequence length="156" mass="17887">MSNAIPSPSYTNVGRQLPFFESPAQRVARVDFIKKREGDKRVEAWVRVQQEHKQSLWGTATTSGCREPYITTPHLPEDPIRSSSPFLSVPYIHPEDEEPFIFYSSAPLQPTYIPEIIYSTPLPVPVKPKPRRVKHARHRRRLSDLDSIPEEVTVEG</sequence>
<dbReference type="OrthoDB" id="2747101at2759"/>
<reference evidence="3" key="1">
    <citation type="journal article" date="2017" name="Nat. Ecol. Evol.">
        <title>Genome expansion and lineage-specific genetic innovations in the forest pathogenic fungi Armillaria.</title>
        <authorList>
            <person name="Sipos G."/>
            <person name="Prasanna A.N."/>
            <person name="Walter M.C."/>
            <person name="O'Connor E."/>
            <person name="Balint B."/>
            <person name="Krizsan K."/>
            <person name="Kiss B."/>
            <person name="Hess J."/>
            <person name="Varga T."/>
            <person name="Slot J."/>
            <person name="Riley R."/>
            <person name="Boka B."/>
            <person name="Rigling D."/>
            <person name="Barry K."/>
            <person name="Lee J."/>
            <person name="Mihaltcheva S."/>
            <person name="LaButti K."/>
            <person name="Lipzen A."/>
            <person name="Waldron R."/>
            <person name="Moloney N.M."/>
            <person name="Sperisen C."/>
            <person name="Kredics L."/>
            <person name="Vagvoelgyi C."/>
            <person name="Patrignani A."/>
            <person name="Fitzpatrick D."/>
            <person name="Nagy I."/>
            <person name="Doyle S."/>
            <person name="Anderson J.B."/>
            <person name="Grigoriev I.V."/>
            <person name="Gueldener U."/>
            <person name="Muensterkoetter M."/>
            <person name="Nagy L.G."/>
        </authorList>
    </citation>
    <scope>NUCLEOTIDE SEQUENCE [LARGE SCALE GENOMIC DNA]</scope>
    <source>
        <strain evidence="3">C18/9</strain>
    </source>
</reference>
<feature type="compositionally biased region" description="Basic residues" evidence="1">
    <location>
        <begin position="128"/>
        <end position="141"/>
    </location>
</feature>
<feature type="region of interest" description="Disordered" evidence="1">
    <location>
        <begin position="128"/>
        <end position="156"/>
    </location>
</feature>
<evidence type="ECO:0000313" key="3">
    <source>
        <dbReference type="Proteomes" id="UP000219338"/>
    </source>
</evidence>
<organism evidence="2 3">
    <name type="scientific">Armillaria ostoyae</name>
    <name type="common">Armillaria root rot fungus</name>
    <dbReference type="NCBI Taxonomy" id="47428"/>
    <lineage>
        <taxon>Eukaryota</taxon>
        <taxon>Fungi</taxon>
        <taxon>Dikarya</taxon>
        <taxon>Basidiomycota</taxon>
        <taxon>Agaricomycotina</taxon>
        <taxon>Agaricomycetes</taxon>
        <taxon>Agaricomycetidae</taxon>
        <taxon>Agaricales</taxon>
        <taxon>Marasmiineae</taxon>
        <taxon>Physalacriaceae</taxon>
        <taxon>Armillaria</taxon>
    </lineage>
</organism>
<evidence type="ECO:0000256" key="1">
    <source>
        <dbReference type="SAM" id="MobiDB-lite"/>
    </source>
</evidence>
<gene>
    <name evidence="2" type="ORF">ARMOST_14652</name>
</gene>
<accession>A0A284RR44</accession>
<feature type="region of interest" description="Disordered" evidence="1">
    <location>
        <begin position="58"/>
        <end position="77"/>
    </location>
</feature>
<dbReference type="AlphaFoldDB" id="A0A284RR44"/>
<feature type="compositionally biased region" description="Acidic residues" evidence="1">
    <location>
        <begin position="147"/>
        <end position="156"/>
    </location>
</feature>
<dbReference type="Proteomes" id="UP000219338">
    <property type="component" value="Unassembled WGS sequence"/>
</dbReference>
<keyword evidence="3" id="KW-1185">Reference proteome</keyword>
<dbReference type="EMBL" id="FUEG01000013">
    <property type="protein sequence ID" value="SJL11249.1"/>
    <property type="molecule type" value="Genomic_DNA"/>
</dbReference>
<proteinExistence type="predicted"/>
<name>A0A284RR44_ARMOS</name>
<protein>
    <submittedName>
        <fullName evidence="2">Uncharacterized protein</fullName>
    </submittedName>
</protein>
<evidence type="ECO:0000313" key="2">
    <source>
        <dbReference type="EMBL" id="SJL11249.1"/>
    </source>
</evidence>
<dbReference type="OMA" id="AWVRVQQ"/>